<protein>
    <submittedName>
        <fullName evidence="1">Uncharacterized protein</fullName>
    </submittedName>
</protein>
<name>A0ABY3WWW0_9GAMM</name>
<dbReference type="Proteomes" id="UP000829542">
    <property type="component" value="Chromosome"/>
</dbReference>
<dbReference type="RefSeq" id="WP_242147006.1">
    <property type="nucleotide sequence ID" value="NZ_CP093379.1"/>
</dbReference>
<evidence type="ECO:0000313" key="1">
    <source>
        <dbReference type="EMBL" id="UNM95093.1"/>
    </source>
</evidence>
<evidence type="ECO:0000313" key="2">
    <source>
        <dbReference type="Proteomes" id="UP000829542"/>
    </source>
</evidence>
<gene>
    <name evidence="1" type="ORF">MMG00_07545</name>
</gene>
<accession>A0ABY3WWW0</accession>
<keyword evidence="2" id="KW-1185">Reference proteome</keyword>
<dbReference type="EMBL" id="CP093379">
    <property type="protein sequence ID" value="UNM95093.1"/>
    <property type="molecule type" value="Genomic_DNA"/>
</dbReference>
<proteinExistence type="predicted"/>
<organism evidence="1 2">
    <name type="scientific">Ignatzschineria rhizosphaerae</name>
    <dbReference type="NCBI Taxonomy" id="2923279"/>
    <lineage>
        <taxon>Bacteria</taxon>
        <taxon>Pseudomonadati</taxon>
        <taxon>Pseudomonadota</taxon>
        <taxon>Gammaproteobacteria</taxon>
        <taxon>Cardiobacteriales</taxon>
        <taxon>Ignatzschineriaceae</taxon>
        <taxon>Ignatzschineria</taxon>
    </lineage>
</organism>
<reference evidence="1 2" key="1">
    <citation type="submission" date="2022-03" db="EMBL/GenBank/DDBJ databases">
        <title>Ignatzschineria rhizosphaerae HR5S32.</title>
        <authorList>
            <person name="Sun J.Q."/>
            <person name="Feng J.Y."/>
        </authorList>
    </citation>
    <scope>NUCLEOTIDE SEQUENCE [LARGE SCALE GENOMIC DNA]</scope>
    <source>
        <strain evidence="1 2">HR5S32</strain>
    </source>
</reference>
<sequence>MQFKLLSIETFPEVTMSDFPMTLQNTQSWLTEMDMLLDGYQDFVLVYNATDLCQTEQQNKEEMKACCQLVTQWVHEKRALLKQKCRGIILPIQEGTNDLTIIEVYREEIESYYKIPTEVLYHPQDLPLLAHALIHDCWDAHSMHLHKVPAL</sequence>